<name>A0A9W6YH12_9STRA</name>
<protein>
    <submittedName>
        <fullName evidence="2">Unnamed protein product</fullName>
    </submittedName>
</protein>
<proteinExistence type="predicted"/>
<organism evidence="2 3">
    <name type="scientific">Phytophthora fragariaefolia</name>
    <dbReference type="NCBI Taxonomy" id="1490495"/>
    <lineage>
        <taxon>Eukaryota</taxon>
        <taxon>Sar</taxon>
        <taxon>Stramenopiles</taxon>
        <taxon>Oomycota</taxon>
        <taxon>Peronosporomycetes</taxon>
        <taxon>Peronosporales</taxon>
        <taxon>Peronosporaceae</taxon>
        <taxon>Phytophthora</taxon>
    </lineage>
</organism>
<evidence type="ECO:0000313" key="2">
    <source>
        <dbReference type="EMBL" id="GMF62741.1"/>
    </source>
</evidence>
<feature type="domain" description="DUF732" evidence="1">
    <location>
        <begin position="22"/>
        <end position="81"/>
    </location>
</feature>
<dbReference type="InterPro" id="IPR007969">
    <property type="entry name" value="DUF732"/>
</dbReference>
<dbReference type="EMBL" id="BSXT01006652">
    <property type="protein sequence ID" value="GMF62741.1"/>
    <property type="molecule type" value="Genomic_DNA"/>
</dbReference>
<gene>
    <name evidence="2" type="ORF">Pfra01_002733200</name>
</gene>
<reference evidence="2" key="1">
    <citation type="submission" date="2023-04" db="EMBL/GenBank/DDBJ databases">
        <title>Phytophthora fragariaefolia NBRC 109709.</title>
        <authorList>
            <person name="Ichikawa N."/>
            <person name="Sato H."/>
            <person name="Tonouchi N."/>
        </authorList>
    </citation>
    <scope>NUCLEOTIDE SEQUENCE</scope>
    <source>
        <strain evidence="2">NBRC 109709</strain>
    </source>
</reference>
<evidence type="ECO:0000259" key="1">
    <source>
        <dbReference type="Pfam" id="PF05305"/>
    </source>
</evidence>
<dbReference type="Pfam" id="PF05305">
    <property type="entry name" value="DUF732"/>
    <property type="match status" value="1"/>
</dbReference>
<accession>A0A9W6YH12</accession>
<keyword evidence="3" id="KW-1185">Reference proteome</keyword>
<dbReference type="AlphaFoldDB" id="A0A9W6YH12"/>
<evidence type="ECO:0000313" key="3">
    <source>
        <dbReference type="Proteomes" id="UP001165121"/>
    </source>
</evidence>
<sequence length="106" mass="11316">MLPAVWWTLASDENMSDDIYREAFLSGINNENISTPATLEDAVQAAIEACGEYGEGLSVADWTAAQLRYRTDRGSAPDDAGSRRKAAKIGNGEPLRLEAAGIGARS</sequence>
<dbReference type="Proteomes" id="UP001165121">
    <property type="component" value="Unassembled WGS sequence"/>
</dbReference>
<dbReference type="OrthoDB" id="128965at2759"/>
<comment type="caution">
    <text evidence="2">The sequence shown here is derived from an EMBL/GenBank/DDBJ whole genome shotgun (WGS) entry which is preliminary data.</text>
</comment>